<feature type="transmembrane region" description="Helical" evidence="1">
    <location>
        <begin position="147"/>
        <end position="168"/>
    </location>
</feature>
<dbReference type="Gene3D" id="3.90.226.10">
    <property type="entry name" value="2-enoyl-CoA Hydratase, Chain A, domain 1"/>
    <property type="match status" value="1"/>
</dbReference>
<dbReference type="CDD" id="cd06558">
    <property type="entry name" value="crotonase-like"/>
    <property type="match status" value="1"/>
</dbReference>
<organism evidence="2 3">
    <name type="scientific">Seminavis robusta</name>
    <dbReference type="NCBI Taxonomy" id="568900"/>
    <lineage>
        <taxon>Eukaryota</taxon>
        <taxon>Sar</taxon>
        <taxon>Stramenopiles</taxon>
        <taxon>Ochrophyta</taxon>
        <taxon>Bacillariophyta</taxon>
        <taxon>Bacillariophyceae</taxon>
        <taxon>Bacillariophycidae</taxon>
        <taxon>Naviculales</taxon>
        <taxon>Naviculaceae</taxon>
        <taxon>Seminavis</taxon>
    </lineage>
</organism>
<proteinExistence type="predicted"/>
<dbReference type="GO" id="GO:0005777">
    <property type="term" value="C:peroxisome"/>
    <property type="evidence" value="ECO:0007669"/>
    <property type="project" value="TreeGrafter"/>
</dbReference>
<dbReference type="InterPro" id="IPR001753">
    <property type="entry name" value="Enoyl-CoA_hydra/iso"/>
</dbReference>
<dbReference type="PANTHER" id="PTHR11941">
    <property type="entry name" value="ENOYL-COA HYDRATASE-RELATED"/>
    <property type="match status" value="1"/>
</dbReference>
<reference evidence="2" key="1">
    <citation type="submission" date="2020-06" db="EMBL/GenBank/DDBJ databases">
        <authorList>
            <consortium name="Plant Systems Biology data submission"/>
        </authorList>
    </citation>
    <scope>NUCLEOTIDE SEQUENCE</scope>
    <source>
        <strain evidence="2">D6</strain>
    </source>
</reference>
<keyword evidence="1" id="KW-1133">Transmembrane helix</keyword>
<keyword evidence="3" id="KW-1185">Reference proteome</keyword>
<accession>A0A9N8HMD2</accession>
<dbReference type="Proteomes" id="UP001153069">
    <property type="component" value="Unassembled WGS sequence"/>
</dbReference>
<feature type="transmembrane region" description="Helical" evidence="1">
    <location>
        <begin position="109"/>
        <end position="135"/>
    </location>
</feature>
<dbReference type="GO" id="GO:0004165">
    <property type="term" value="F:delta(3)-delta(2)-enoyl-CoA isomerase activity"/>
    <property type="evidence" value="ECO:0007669"/>
    <property type="project" value="TreeGrafter"/>
</dbReference>
<evidence type="ECO:0000313" key="3">
    <source>
        <dbReference type="Proteomes" id="UP001153069"/>
    </source>
</evidence>
<keyword evidence="1" id="KW-0812">Transmembrane</keyword>
<dbReference type="InterPro" id="IPR029045">
    <property type="entry name" value="ClpP/crotonase-like_dom_sf"/>
</dbReference>
<dbReference type="SUPFAM" id="SSF52096">
    <property type="entry name" value="ClpP/crotonase"/>
    <property type="match status" value="1"/>
</dbReference>
<dbReference type="GO" id="GO:0006635">
    <property type="term" value="P:fatty acid beta-oxidation"/>
    <property type="evidence" value="ECO:0007669"/>
    <property type="project" value="TreeGrafter"/>
</dbReference>
<name>A0A9N8HMD2_9STRA</name>
<evidence type="ECO:0000256" key="1">
    <source>
        <dbReference type="SAM" id="Phobius"/>
    </source>
</evidence>
<dbReference type="EMBL" id="CAICTM010001103">
    <property type="protein sequence ID" value="CAB9520478.1"/>
    <property type="molecule type" value="Genomic_DNA"/>
</dbReference>
<protein>
    <submittedName>
        <fullName evidence="2">Fatty acid oxidation complex subunit alpha</fullName>
    </submittedName>
</protein>
<dbReference type="Pfam" id="PF00378">
    <property type="entry name" value="ECH_1"/>
    <property type="match status" value="1"/>
</dbReference>
<gene>
    <name evidence="2" type="ORF">SEMRO_1105_G241920.1</name>
</gene>
<dbReference type="PANTHER" id="PTHR11941:SF75">
    <property type="entry name" value="ENOYL-COA HYDRATASE_ISOMERASE FAMILY PROTEIN"/>
    <property type="match status" value="1"/>
</dbReference>
<evidence type="ECO:0000313" key="2">
    <source>
        <dbReference type="EMBL" id="CAB9520478.1"/>
    </source>
</evidence>
<dbReference type="OrthoDB" id="37539at2759"/>
<keyword evidence="1" id="KW-0472">Membrane</keyword>
<sequence>MATPEEEQIQLSRIGNVCIITFTGKPHKANVFTMALLKRLDALLDQVEDQHMPCSLVFTGSGRFFSAGFDLQALTGTPHNSKQKSSSSNGAATSSQDLVNFAWLVLARILIFPAPTFALFNGHAFGLGLFLGLACDHRWMVNDKKKAFLCLPEINIGLPLGFGFAALARCKLNKSALKIAALTGKQIAAQEALELGMIDAILPPSNGQGGSLPQEILERAEKLVSTSEKGNLKAIKMEIYGETYSDLLAPTQKRSKL</sequence>
<comment type="caution">
    <text evidence="2">The sequence shown here is derived from an EMBL/GenBank/DDBJ whole genome shotgun (WGS) entry which is preliminary data.</text>
</comment>
<dbReference type="AlphaFoldDB" id="A0A9N8HMD2"/>